<accession>Q8LH49</accession>
<dbReference type="AlphaFoldDB" id="Q8LH49"/>
<dbReference type="EMBL" id="AP004613">
    <property type="protein sequence ID" value="BAC00743.1"/>
    <property type="molecule type" value="Genomic_DNA"/>
</dbReference>
<proteinExistence type="predicted"/>
<name>Q8LH49_ORYSJ</name>
<sequence length="117" mass="12892">MGISGYVAAFMEEKRPRIEDEAEAPAHAQLRRLRRPRVPVCPRRRTRSSVAANGRASLRRVHHLRSVGPAHPRVSADSHYSILRRAPAIGGAGLLNLCLRRPAPGEGGNKVFAKRFA</sequence>
<dbReference type="Proteomes" id="UP000817658">
    <property type="component" value="Chromosome 1"/>
</dbReference>
<protein>
    <submittedName>
        <fullName evidence="1">Uncharacterized protein OJ1123_G09.19</fullName>
    </submittedName>
</protein>
<gene>
    <name evidence="1" type="primary">OJ1123_G09.19</name>
</gene>
<reference evidence="1" key="1">
    <citation type="submission" date="2002-01" db="EMBL/GenBank/DDBJ databases">
        <title>Oryza sativa nipponbare(GA3) genomic DNA, chromosome 1, BAC clone:OJ1123_G09.</title>
        <authorList>
            <person name="Sasaki T."/>
            <person name="Matsumoto T."/>
            <person name="Yamamoto K."/>
        </authorList>
    </citation>
    <scope>NUCLEOTIDE SEQUENCE</scope>
</reference>
<evidence type="ECO:0000313" key="1">
    <source>
        <dbReference type="EMBL" id="BAC00743.1"/>
    </source>
</evidence>
<organism evidence="1">
    <name type="scientific">Oryza sativa subsp. japonica</name>
    <name type="common">Rice</name>
    <dbReference type="NCBI Taxonomy" id="39947"/>
    <lineage>
        <taxon>Eukaryota</taxon>
        <taxon>Viridiplantae</taxon>
        <taxon>Streptophyta</taxon>
        <taxon>Embryophyta</taxon>
        <taxon>Tracheophyta</taxon>
        <taxon>Spermatophyta</taxon>
        <taxon>Magnoliopsida</taxon>
        <taxon>Liliopsida</taxon>
        <taxon>Poales</taxon>
        <taxon>Poaceae</taxon>
        <taxon>BOP clade</taxon>
        <taxon>Oryzoideae</taxon>
        <taxon>Oryzeae</taxon>
        <taxon>Oryzinae</taxon>
        <taxon>Oryza</taxon>
        <taxon>Oryza sativa</taxon>
    </lineage>
</organism>